<dbReference type="EMBL" id="JACFXU010000013">
    <property type="protein sequence ID" value="MBA6412270.1"/>
    <property type="molecule type" value="Genomic_DNA"/>
</dbReference>
<evidence type="ECO:0000256" key="1">
    <source>
        <dbReference type="SAM" id="SignalP"/>
    </source>
</evidence>
<feature type="chain" id="PRO_5030550773" description="TonB-dependent receptor" evidence="1">
    <location>
        <begin position="32"/>
        <end position="71"/>
    </location>
</feature>
<evidence type="ECO:0000313" key="3">
    <source>
        <dbReference type="Proteomes" id="UP000539350"/>
    </source>
</evidence>
<dbReference type="InterPro" id="IPR037066">
    <property type="entry name" value="Plug_dom_sf"/>
</dbReference>
<dbReference type="Gene3D" id="2.170.130.10">
    <property type="entry name" value="TonB-dependent receptor, plug domain"/>
    <property type="match status" value="1"/>
</dbReference>
<dbReference type="Proteomes" id="UP000539350">
    <property type="component" value="Unassembled WGS sequence"/>
</dbReference>
<reference evidence="2 3" key="1">
    <citation type="submission" date="2020-07" db="EMBL/GenBank/DDBJ databases">
        <title>Halieaceae bacterium, F7430, whole genome shotgun sequencing project.</title>
        <authorList>
            <person name="Jiang S."/>
            <person name="Liu Z.W."/>
            <person name="Du Z.J."/>
        </authorList>
    </citation>
    <scope>NUCLEOTIDE SEQUENCE [LARGE SCALE GENOMIC DNA]</scope>
    <source>
        <strain evidence="2 3">F7430</strain>
    </source>
</reference>
<evidence type="ECO:0000313" key="2">
    <source>
        <dbReference type="EMBL" id="MBA6412270.1"/>
    </source>
</evidence>
<keyword evidence="3" id="KW-1185">Reference proteome</keyword>
<sequence length="71" mass="7789">MKKAQQRKLSFRQLCPMAAAISAILAAPVNAQLEEVLVTAQKRTQTIQDVPSSVSAISADMLEKTNTRDFQ</sequence>
<keyword evidence="1" id="KW-0732">Signal</keyword>
<gene>
    <name evidence="2" type="ORF">H2508_04015</name>
</gene>
<protein>
    <recommendedName>
        <fullName evidence="4">TonB-dependent receptor</fullName>
    </recommendedName>
</protein>
<name>A0A7W2TUS5_9GAMM</name>
<dbReference type="SUPFAM" id="SSF56935">
    <property type="entry name" value="Porins"/>
    <property type="match status" value="1"/>
</dbReference>
<organism evidence="2 3">
    <name type="scientific">Sediminihaliea albiluteola</name>
    <dbReference type="NCBI Taxonomy" id="2758564"/>
    <lineage>
        <taxon>Bacteria</taxon>
        <taxon>Pseudomonadati</taxon>
        <taxon>Pseudomonadota</taxon>
        <taxon>Gammaproteobacteria</taxon>
        <taxon>Cellvibrionales</taxon>
        <taxon>Halieaceae</taxon>
        <taxon>Sediminihaliea</taxon>
    </lineage>
</organism>
<comment type="caution">
    <text evidence="2">The sequence shown here is derived from an EMBL/GenBank/DDBJ whole genome shotgun (WGS) entry which is preliminary data.</text>
</comment>
<dbReference type="AlphaFoldDB" id="A0A7W2TUS5"/>
<dbReference type="RefSeq" id="WP_182169080.1">
    <property type="nucleotide sequence ID" value="NZ_JACFXU010000013.1"/>
</dbReference>
<feature type="signal peptide" evidence="1">
    <location>
        <begin position="1"/>
        <end position="31"/>
    </location>
</feature>
<proteinExistence type="predicted"/>
<evidence type="ECO:0008006" key="4">
    <source>
        <dbReference type="Google" id="ProtNLM"/>
    </source>
</evidence>
<accession>A0A7W2TUS5</accession>